<protein>
    <submittedName>
        <fullName evidence="2">Cytochrome p-450:nadph-p-450 reductase</fullName>
    </submittedName>
</protein>
<dbReference type="HOGENOM" id="CLU_2770958_0_0_9"/>
<name>R7Z8D4_LYSSH</name>
<dbReference type="InterPro" id="IPR032710">
    <property type="entry name" value="NTF2-like_dom_sf"/>
</dbReference>
<gene>
    <name evidence="2" type="ORF">H131_22199</name>
</gene>
<dbReference type="Gene3D" id="3.10.450.50">
    <property type="match status" value="1"/>
</dbReference>
<evidence type="ECO:0000313" key="2">
    <source>
        <dbReference type="EMBL" id="EON70284.1"/>
    </source>
</evidence>
<dbReference type="RefSeq" id="WP_010861336.1">
    <property type="nucleotide sequence ID" value="NZ_KB933415.1"/>
</dbReference>
<proteinExistence type="predicted"/>
<dbReference type="PATRIC" id="fig|1285586.5.peg.4629"/>
<dbReference type="InterPro" id="IPR027843">
    <property type="entry name" value="DUF4440"/>
</dbReference>
<comment type="caution">
    <text evidence="2">The sequence shown here is derived from an EMBL/GenBank/DDBJ whole genome shotgun (WGS) entry which is preliminary data.</text>
</comment>
<dbReference type="SUPFAM" id="SSF54427">
    <property type="entry name" value="NTF2-like"/>
    <property type="match status" value="1"/>
</dbReference>
<organism evidence="2 3">
    <name type="scientific">Lysinibacillus sphaericus OT4b.31</name>
    <dbReference type="NCBI Taxonomy" id="1285586"/>
    <lineage>
        <taxon>Bacteria</taxon>
        <taxon>Bacillati</taxon>
        <taxon>Bacillota</taxon>
        <taxon>Bacilli</taxon>
        <taxon>Bacillales</taxon>
        <taxon>Bacillaceae</taxon>
        <taxon>Lysinibacillus</taxon>
    </lineage>
</organism>
<dbReference type="AlphaFoldDB" id="R7Z8D4"/>
<feature type="domain" description="DUF4440" evidence="1">
    <location>
        <begin position="6"/>
        <end position="66"/>
    </location>
</feature>
<sequence>MEKKQIIQCEEKLREAMVASDVEILSELLHDELIFVNHFGQRLTKTADLQAHRSGLLNFTSIELVQLLL</sequence>
<dbReference type="eggNOG" id="COG4994">
    <property type="taxonomic scope" value="Bacteria"/>
</dbReference>
<reference evidence="2 3" key="1">
    <citation type="submission" date="2013-04" db="EMBL/GenBank/DDBJ databases">
        <title>Draft genome of the heavy metal tolerant bacterium Lysinibacillus sphaericus strain OT4b.31.</title>
        <authorList>
            <person name="Pena-Montenegro T.D."/>
            <person name="Dussan J."/>
        </authorList>
    </citation>
    <scope>NUCLEOTIDE SEQUENCE [LARGE SCALE GENOMIC DNA]</scope>
    <source>
        <strain evidence="2 3">OT4b.31</strain>
    </source>
</reference>
<evidence type="ECO:0000313" key="3">
    <source>
        <dbReference type="Proteomes" id="UP000013911"/>
    </source>
</evidence>
<dbReference type="Pfam" id="PF14534">
    <property type="entry name" value="DUF4440"/>
    <property type="match status" value="1"/>
</dbReference>
<evidence type="ECO:0000259" key="1">
    <source>
        <dbReference type="Pfam" id="PF14534"/>
    </source>
</evidence>
<dbReference type="Proteomes" id="UP000013911">
    <property type="component" value="Unassembled WGS sequence"/>
</dbReference>
<accession>R7Z8D4</accession>
<dbReference type="EMBL" id="AQPX01000040">
    <property type="protein sequence ID" value="EON70284.1"/>
    <property type="molecule type" value="Genomic_DNA"/>
</dbReference>